<gene>
    <name evidence="2" type="ORF">AK812_SmicGene48956</name>
</gene>
<reference evidence="2 3" key="1">
    <citation type="submission" date="2016-02" db="EMBL/GenBank/DDBJ databases">
        <title>Genome analysis of coral dinoflagellate symbionts highlights evolutionary adaptations to a symbiotic lifestyle.</title>
        <authorList>
            <person name="Aranda M."/>
            <person name="Li Y."/>
            <person name="Liew Y.J."/>
            <person name="Baumgarten S."/>
            <person name="Simakov O."/>
            <person name="Wilson M."/>
            <person name="Piel J."/>
            <person name="Ashoor H."/>
            <person name="Bougouffa S."/>
            <person name="Bajic V.B."/>
            <person name="Ryu T."/>
            <person name="Ravasi T."/>
            <person name="Bayer T."/>
            <person name="Micklem G."/>
            <person name="Kim H."/>
            <person name="Bhak J."/>
            <person name="Lajeunesse T.C."/>
            <person name="Voolstra C.R."/>
        </authorList>
    </citation>
    <scope>NUCLEOTIDE SEQUENCE [LARGE SCALE GENOMIC DNA]</scope>
    <source>
        <strain evidence="2 3">CCMP2467</strain>
    </source>
</reference>
<accession>A0A1Q8ZJU9</accession>
<evidence type="ECO:0000313" key="2">
    <source>
        <dbReference type="EMBL" id="OLP22023.1"/>
    </source>
</evidence>
<sequence length="44" mass="4814">MLEAMVKVTSKCNFQVAAYMALLFAFVVGLVLIGLPHATPFSKR</sequence>
<comment type="caution">
    <text evidence="2">The sequence shown here is derived from an EMBL/GenBank/DDBJ whole genome shotgun (WGS) entry which is preliminary data.</text>
</comment>
<dbReference type="Proteomes" id="UP000186817">
    <property type="component" value="Unassembled WGS sequence"/>
</dbReference>
<proteinExistence type="predicted"/>
<dbReference type="AlphaFoldDB" id="A0A1Q8ZJU9"/>
<dbReference type="EMBL" id="LSRX01009370">
    <property type="protein sequence ID" value="OLP22023.1"/>
    <property type="molecule type" value="Genomic_DNA"/>
</dbReference>
<name>A0A1Q8ZJU9_SYMMI</name>
<feature type="transmembrane region" description="Helical" evidence="1">
    <location>
        <begin position="16"/>
        <end position="35"/>
    </location>
</feature>
<keyword evidence="1" id="KW-0812">Transmembrane</keyword>
<organism evidence="2 3">
    <name type="scientific">Symbiodinium microadriaticum</name>
    <name type="common">Dinoflagellate</name>
    <name type="synonym">Zooxanthella microadriatica</name>
    <dbReference type="NCBI Taxonomy" id="2951"/>
    <lineage>
        <taxon>Eukaryota</taxon>
        <taxon>Sar</taxon>
        <taxon>Alveolata</taxon>
        <taxon>Dinophyceae</taxon>
        <taxon>Suessiales</taxon>
        <taxon>Symbiodiniaceae</taxon>
        <taxon>Symbiodinium</taxon>
    </lineage>
</organism>
<feature type="non-terminal residue" evidence="2">
    <location>
        <position position="44"/>
    </location>
</feature>
<evidence type="ECO:0000256" key="1">
    <source>
        <dbReference type="SAM" id="Phobius"/>
    </source>
</evidence>
<keyword evidence="1" id="KW-0472">Membrane</keyword>
<keyword evidence="1" id="KW-1133">Transmembrane helix</keyword>
<evidence type="ECO:0000313" key="3">
    <source>
        <dbReference type="Proteomes" id="UP000186817"/>
    </source>
</evidence>
<protein>
    <submittedName>
        <fullName evidence="2">Uncharacterized protein</fullName>
    </submittedName>
</protein>
<keyword evidence="3" id="KW-1185">Reference proteome</keyword>